<dbReference type="CDD" id="cd06529">
    <property type="entry name" value="S24_LexA-like"/>
    <property type="match status" value="1"/>
</dbReference>
<comment type="caution">
    <text evidence="2">The sequence shown here is derived from an EMBL/GenBank/DDBJ whole genome shotgun (WGS) entry which is preliminary data.</text>
</comment>
<organism evidence="2 3">
    <name type="scientific">Pseudoalteromonas lipolytica</name>
    <dbReference type="NCBI Taxonomy" id="570156"/>
    <lineage>
        <taxon>Bacteria</taxon>
        <taxon>Pseudomonadati</taxon>
        <taxon>Pseudomonadota</taxon>
        <taxon>Gammaproteobacteria</taxon>
        <taxon>Alteromonadales</taxon>
        <taxon>Pseudoalteromonadaceae</taxon>
        <taxon>Pseudoalteromonas</taxon>
    </lineage>
</organism>
<dbReference type="Gene3D" id="2.10.109.10">
    <property type="entry name" value="Umud Fragment, subunit A"/>
    <property type="match status" value="1"/>
</dbReference>
<dbReference type="InterPro" id="IPR036286">
    <property type="entry name" value="LexA/Signal_pep-like_sf"/>
</dbReference>
<protein>
    <submittedName>
        <fullName evidence="2">DNA polymerase V</fullName>
    </submittedName>
</protein>
<accession>A0ABY1GQ49</accession>
<reference evidence="2 3" key="1">
    <citation type="submission" date="2016-10" db="EMBL/GenBank/DDBJ databases">
        <authorList>
            <person name="Varghese N."/>
            <person name="Submissions S."/>
        </authorList>
    </citation>
    <scope>NUCLEOTIDE SEQUENCE [LARGE SCALE GENOMIC DNA]</scope>
    <source>
        <strain evidence="2 3">CGMCC 1.8499</strain>
    </source>
</reference>
<dbReference type="InterPro" id="IPR015927">
    <property type="entry name" value="Peptidase_S24_S26A/B/C"/>
</dbReference>
<proteinExistence type="predicted"/>
<evidence type="ECO:0000313" key="3">
    <source>
        <dbReference type="Proteomes" id="UP000183805"/>
    </source>
</evidence>
<sequence length="115" mass="12409">MDSNFNKANNFKDLSNGVAGLIEKNKDATFYGIASGRSMEGVGIFDGDLLIIDRSVDVKQGDVIVAAYNGVFVCKIADLKNNLLLSASDEYSAVKVTKHDEYLFEGGCNKFCANA</sequence>
<keyword evidence="3" id="KW-1185">Reference proteome</keyword>
<gene>
    <name evidence="2" type="ORF">SAMN04487854_11082</name>
</gene>
<dbReference type="RefSeq" id="WP_036967580.1">
    <property type="nucleotide sequence ID" value="NZ_FPAZ01000010.1"/>
</dbReference>
<feature type="domain" description="Peptidase S24/S26A/S26B/S26C" evidence="1">
    <location>
        <begin position="24"/>
        <end position="100"/>
    </location>
</feature>
<evidence type="ECO:0000313" key="2">
    <source>
        <dbReference type="EMBL" id="SFT80722.1"/>
    </source>
</evidence>
<dbReference type="Pfam" id="PF00717">
    <property type="entry name" value="Peptidase_S24"/>
    <property type="match status" value="1"/>
</dbReference>
<dbReference type="SUPFAM" id="SSF51306">
    <property type="entry name" value="LexA/Signal peptidase"/>
    <property type="match status" value="1"/>
</dbReference>
<evidence type="ECO:0000259" key="1">
    <source>
        <dbReference type="Pfam" id="PF00717"/>
    </source>
</evidence>
<dbReference type="EMBL" id="FPAZ01000010">
    <property type="protein sequence ID" value="SFT80722.1"/>
    <property type="molecule type" value="Genomic_DNA"/>
</dbReference>
<dbReference type="InterPro" id="IPR039418">
    <property type="entry name" value="LexA-like"/>
</dbReference>
<dbReference type="Proteomes" id="UP000183805">
    <property type="component" value="Unassembled WGS sequence"/>
</dbReference>
<name>A0ABY1GQ49_9GAMM</name>